<dbReference type="AlphaFoldDB" id="A0A0D0B7J9"/>
<protein>
    <submittedName>
        <fullName evidence="2">Uncharacterized protein</fullName>
    </submittedName>
</protein>
<evidence type="ECO:0000313" key="2">
    <source>
        <dbReference type="EMBL" id="KIK50011.1"/>
    </source>
</evidence>
<keyword evidence="1" id="KW-0732">Signal</keyword>
<feature type="signal peptide" evidence="1">
    <location>
        <begin position="1"/>
        <end position="21"/>
    </location>
</feature>
<gene>
    <name evidence="2" type="ORF">GYMLUDRAFT_507547</name>
</gene>
<dbReference type="Proteomes" id="UP000053593">
    <property type="component" value="Unassembled WGS sequence"/>
</dbReference>
<evidence type="ECO:0000256" key="1">
    <source>
        <dbReference type="SAM" id="SignalP"/>
    </source>
</evidence>
<proteinExistence type="predicted"/>
<keyword evidence="3" id="KW-1185">Reference proteome</keyword>
<organism evidence="2 3">
    <name type="scientific">Collybiopsis luxurians FD-317 M1</name>
    <dbReference type="NCBI Taxonomy" id="944289"/>
    <lineage>
        <taxon>Eukaryota</taxon>
        <taxon>Fungi</taxon>
        <taxon>Dikarya</taxon>
        <taxon>Basidiomycota</taxon>
        <taxon>Agaricomycotina</taxon>
        <taxon>Agaricomycetes</taxon>
        <taxon>Agaricomycetidae</taxon>
        <taxon>Agaricales</taxon>
        <taxon>Marasmiineae</taxon>
        <taxon>Omphalotaceae</taxon>
        <taxon>Collybiopsis</taxon>
        <taxon>Collybiopsis luxurians</taxon>
    </lineage>
</organism>
<dbReference type="EMBL" id="KN834941">
    <property type="protein sequence ID" value="KIK50011.1"/>
    <property type="molecule type" value="Genomic_DNA"/>
</dbReference>
<accession>A0A0D0B7J9</accession>
<name>A0A0D0B7J9_9AGAR</name>
<feature type="chain" id="PRO_5002207896" evidence="1">
    <location>
        <begin position="22"/>
        <end position="52"/>
    </location>
</feature>
<reference evidence="2 3" key="1">
    <citation type="submission" date="2014-04" db="EMBL/GenBank/DDBJ databases">
        <title>Evolutionary Origins and Diversification of the Mycorrhizal Mutualists.</title>
        <authorList>
            <consortium name="DOE Joint Genome Institute"/>
            <consortium name="Mycorrhizal Genomics Consortium"/>
            <person name="Kohler A."/>
            <person name="Kuo A."/>
            <person name="Nagy L.G."/>
            <person name="Floudas D."/>
            <person name="Copeland A."/>
            <person name="Barry K.W."/>
            <person name="Cichocki N."/>
            <person name="Veneault-Fourrey C."/>
            <person name="LaButti K."/>
            <person name="Lindquist E.A."/>
            <person name="Lipzen A."/>
            <person name="Lundell T."/>
            <person name="Morin E."/>
            <person name="Murat C."/>
            <person name="Riley R."/>
            <person name="Ohm R."/>
            <person name="Sun H."/>
            <person name="Tunlid A."/>
            <person name="Henrissat B."/>
            <person name="Grigoriev I.V."/>
            <person name="Hibbett D.S."/>
            <person name="Martin F."/>
        </authorList>
    </citation>
    <scope>NUCLEOTIDE SEQUENCE [LARGE SCALE GENOMIC DNA]</scope>
    <source>
        <strain evidence="2 3">FD-317 M1</strain>
    </source>
</reference>
<evidence type="ECO:0000313" key="3">
    <source>
        <dbReference type="Proteomes" id="UP000053593"/>
    </source>
</evidence>
<sequence length="52" mass="5779">MKGSVFVLVLCGDLQISIVLPIDFDYAVEETVGTGNNWKSRLFTYLNEGIVL</sequence>
<dbReference type="HOGENOM" id="CLU_3087438_0_0_1"/>